<dbReference type="PANTHER" id="PTHR40044">
    <property type="entry name" value="INTEGRAL MEMBRANE PROTEIN-RELATED"/>
    <property type="match status" value="1"/>
</dbReference>
<reference evidence="2 3" key="1">
    <citation type="journal article" date="2021" name="Int. J. Syst. Evol. Microbiol.">
        <title>Streptococcus vicugnae sp. nov., isolated from faeces of alpacas (Vicugna pacos) and cattle (Bos taurus), Streptococcus zalophi sp. nov., and Streptococcus pacificus sp. nov., isolated from respiratory tract of California sea lions (Zalophus californianus).</title>
        <authorList>
            <person name="Volokhov D.V."/>
            <person name="Zagorodnyaya T.A."/>
            <person name="Shen Z."/>
            <person name="Blom J."/>
            <person name="Furtak V.A."/>
            <person name="Eisenberg T."/>
            <person name="Fan P."/>
            <person name="Jeong K.C."/>
            <person name="Gao Y."/>
            <person name="Zhang S."/>
            <person name="Amselle M."/>
        </authorList>
    </citation>
    <scope>NUCLEOTIDE SEQUENCE [LARGE SCALE GENOMIC DNA]</scope>
    <source>
        <strain evidence="2 3">CSL7591</strain>
    </source>
</reference>
<organism evidence="2 3">
    <name type="scientific">Streptococcus pacificus</name>
    <dbReference type="NCBI Taxonomy" id="2740577"/>
    <lineage>
        <taxon>Bacteria</taxon>
        <taxon>Bacillati</taxon>
        <taxon>Bacillota</taxon>
        <taxon>Bacilli</taxon>
        <taxon>Lactobacillales</taxon>
        <taxon>Streptococcaceae</taxon>
        <taxon>Streptococcus</taxon>
    </lineage>
</organism>
<protein>
    <submittedName>
        <fullName evidence="2">QueT transporter family protein</fullName>
    </submittedName>
</protein>
<keyword evidence="1" id="KW-0812">Transmembrane</keyword>
<feature type="transmembrane region" description="Helical" evidence="1">
    <location>
        <begin position="12"/>
        <end position="35"/>
    </location>
</feature>
<evidence type="ECO:0000313" key="2">
    <source>
        <dbReference type="EMBL" id="MBJ8325918.1"/>
    </source>
</evidence>
<feature type="transmembrane region" description="Helical" evidence="1">
    <location>
        <begin position="109"/>
        <end position="131"/>
    </location>
</feature>
<evidence type="ECO:0000256" key="1">
    <source>
        <dbReference type="SAM" id="Phobius"/>
    </source>
</evidence>
<dbReference type="PANTHER" id="PTHR40044:SF1">
    <property type="entry name" value="INTEGRAL MEMBRANE PROTEIN"/>
    <property type="match status" value="1"/>
</dbReference>
<name>A0ABS0ZJ78_9STRE</name>
<feature type="transmembrane region" description="Helical" evidence="1">
    <location>
        <begin position="137"/>
        <end position="158"/>
    </location>
</feature>
<accession>A0ABS0ZJ78</accession>
<dbReference type="InterPro" id="IPR010387">
    <property type="entry name" value="QueT"/>
</dbReference>
<dbReference type="RefSeq" id="WP_199575506.1">
    <property type="nucleotide sequence ID" value="NZ_JAENBO010000003.1"/>
</dbReference>
<keyword evidence="1" id="KW-0472">Membrane</keyword>
<evidence type="ECO:0000313" key="3">
    <source>
        <dbReference type="Proteomes" id="UP000653045"/>
    </source>
</evidence>
<dbReference type="EMBL" id="JAENBO010000003">
    <property type="protein sequence ID" value="MBJ8325918.1"/>
    <property type="molecule type" value="Genomic_DNA"/>
</dbReference>
<dbReference type="Proteomes" id="UP000653045">
    <property type="component" value="Unassembled WGS sequence"/>
</dbReference>
<comment type="caution">
    <text evidence="2">The sequence shown here is derived from an EMBL/GenBank/DDBJ whole genome shotgun (WGS) entry which is preliminary data.</text>
</comment>
<proteinExistence type="predicted"/>
<gene>
    <name evidence="2" type="ORF">JHK62_04455</name>
</gene>
<feature type="transmembrane region" description="Helical" evidence="1">
    <location>
        <begin position="55"/>
        <end position="88"/>
    </location>
</feature>
<sequence length="169" mass="19003">MKPLTTKDYLHISVVAAVYIVLTIMPPLNAISFGAYQFRVSEMLNFLGFYNRKYIIAVTIGCMISNLYSFGVIDVFVGGLSTLIFVTLGIKLFQKYQNDYLLNGLLSKGFLYFSFFFAASMITIALELHYLFGAPFWITWFTTGIGELLSLLVGAVIIEKLSKTIDINK</sequence>
<keyword evidence="1" id="KW-1133">Transmembrane helix</keyword>
<keyword evidence="3" id="KW-1185">Reference proteome</keyword>
<dbReference type="PIRSF" id="PIRSF031501">
    <property type="entry name" value="QueT"/>
    <property type="match status" value="1"/>
</dbReference>
<dbReference type="Pfam" id="PF06177">
    <property type="entry name" value="QueT"/>
    <property type="match status" value="1"/>
</dbReference>